<dbReference type="Proteomes" id="UP000278807">
    <property type="component" value="Unassembled WGS sequence"/>
</dbReference>
<keyword evidence="3" id="KW-1185">Reference proteome</keyword>
<evidence type="ECO:0000313" key="2">
    <source>
        <dbReference type="EMBL" id="VDO02639.1"/>
    </source>
</evidence>
<protein>
    <submittedName>
        <fullName evidence="4">DEAD domain-containing protein</fullName>
    </submittedName>
</protein>
<evidence type="ECO:0000313" key="4">
    <source>
        <dbReference type="WBParaSite" id="HNAJ_0000678301-mRNA-1"/>
    </source>
</evidence>
<gene>
    <name evidence="2" type="ORF">HNAJ_LOCUS6779</name>
</gene>
<dbReference type="GO" id="GO:0032040">
    <property type="term" value="C:small-subunit processome"/>
    <property type="evidence" value="ECO:0007669"/>
    <property type="project" value="TreeGrafter"/>
</dbReference>
<dbReference type="AlphaFoldDB" id="A0A0R3TI92"/>
<dbReference type="PANTHER" id="PTHR12933:SF0">
    <property type="entry name" value="U3 SMALL NUCLEOLAR RNA-ASSOCIATED PROTEIN 25 HOMOLOG"/>
    <property type="match status" value="1"/>
</dbReference>
<reference evidence="4" key="1">
    <citation type="submission" date="2017-02" db="UniProtKB">
        <authorList>
            <consortium name="WormBaseParasite"/>
        </authorList>
    </citation>
    <scope>IDENTIFICATION</scope>
</reference>
<name>A0A0R3TI92_RODNA</name>
<dbReference type="InterPro" id="IPR010678">
    <property type="entry name" value="UTP25"/>
</dbReference>
<sequence length="136" mass="15703">MIKNNARAEKSGLDDSLRDQGFHRAKVLIVLPTREAARRTVHQFLRLMPKGSTVSRRRRFEEDFGSKSDQNSHINRKCKKPPDYEEWFSCNTDDRFRIGIAVAKKSIKLYSAFSESDIVISSPLGLETLMAEKENW</sequence>
<dbReference type="GO" id="GO:0019843">
    <property type="term" value="F:rRNA binding"/>
    <property type="evidence" value="ECO:0007669"/>
    <property type="project" value="TreeGrafter"/>
</dbReference>
<dbReference type="WBParaSite" id="HNAJ_0000678301-mRNA-1">
    <property type="protein sequence ID" value="HNAJ_0000678301-mRNA-1"/>
    <property type="gene ID" value="HNAJ_0000678301"/>
</dbReference>
<evidence type="ECO:0000313" key="3">
    <source>
        <dbReference type="Proteomes" id="UP000278807"/>
    </source>
</evidence>
<dbReference type="EMBL" id="UZAE01008371">
    <property type="protein sequence ID" value="VDO02639.1"/>
    <property type="molecule type" value="Genomic_DNA"/>
</dbReference>
<reference evidence="2 3" key="2">
    <citation type="submission" date="2018-11" db="EMBL/GenBank/DDBJ databases">
        <authorList>
            <consortium name="Pathogen Informatics"/>
        </authorList>
    </citation>
    <scope>NUCLEOTIDE SEQUENCE [LARGE SCALE GENOMIC DNA]</scope>
</reference>
<feature type="domain" description="UTP25 NTP hydrolase-like" evidence="1">
    <location>
        <begin position="2"/>
        <end position="134"/>
    </location>
</feature>
<organism evidence="4">
    <name type="scientific">Rodentolepis nana</name>
    <name type="common">Dwarf tapeworm</name>
    <name type="synonym">Hymenolepis nana</name>
    <dbReference type="NCBI Taxonomy" id="102285"/>
    <lineage>
        <taxon>Eukaryota</taxon>
        <taxon>Metazoa</taxon>
        <taxon>Spiralia</taxon>
        <taxon>Lophotrochozoa</taxon>
        <taxon>Platyhelminthes</taxon>
        <taxon>Cestoda</taxon>
        <taxon>Eucestoda</taxon>
        <taxon>Cyclophyllidea</taxon>
        <taxon>Hymenolepididae</taxon>
        <taxon>Rodentolepis</taxon>
    </lineage>
</organism>
<dbReference type="InterPro" id="IPR053940">
    <property type="entry name" value="UTP25_NTPase-like"/>
</dbReference>
<proteinExistence type="predicted"/>
<evidence type="ECO:0000259" key="1">
    <source>
        <dbReference type="Pfam" id="PF22916"/>
    </source>
</evidence>
<dbReference type="GO" id="GO:0034511">
    <property type="term" value="F:U3 snoRNA binding"/>
    <property type="evidence" value="ECO:0007669"/>
    <property type="project" value="InterPro"/>
</dbReference>
<dbReference type="OrthoDB" id="10264378at2759"/>
<dbReference type="PANTHER" id="PTHR12933">
    <property type="entry name" value="ORF PROTEIN-RELATED"/>
    <property type="match status" value="1"/>
</dbReference>
<dbReference type="GO" id="GO:0000462">
    <property type="term" value="P:maturation of SSU-rRNA from tricistronic rRNA transcript (SSU-rRNA, 5.8S rRNA, LSU-rRNA)"/>
    <property type="evidence" value="ECO:0007669"/>
    <property type="project" value="TreeGrafter"/>
</dbReference>
<dbReference type="STRING" id="102285.A0A0R3TI92"/>
<accession>A0A0R3TI92</accession>
<dbReference type="Pfam" id="PF22916">
    <property type="entry name" value="UTP25_NTPase-like"/>
    <property type="match status" value="1"/>
</dbReference>